<evidence type="ECO:0000259" key="5">
    <source>
        <dbReference type="PROSITE" id="PS00028"/>
    </source>
</evidence>
<dbReference type="GO" id="GO:0005740">
    <property type="term" value="C:mitochondrial envelope"/>
    <property type="evidence" value="ECO:0007669"/>
    <property type="project" value="InterPro"/>
</dbReference>
<gene>
    <name evidence="6" type="ORF">SISSUDRAFT_1127579</name>
</gene>
<dbReference type="EMBL" id="KV428038">
    <property type="protein sequence ID" value="KZT39994.1"/>
    <property type="molecule type" value="Genomic_DNA"/>
</dbReference>
<dbReference type="STRING" id="1314776.A0A166EVJ2"/>
<keyword evidence="1 3" id="KW-0479">Metal-binding</keyword>
<evidence type="ECO:0000256" key="2">
    <source>
        <dbReference type="ARBA" id="ARBA00022833"/>
    </source>
</evidence>
<evidence type="ECO:0000256" key="1">
    <source>
        <dbReference type="ARBA" id="ARBA00022723"/>
    </source>
</evidence>
<feature type="binding site" evidence="3">
    <location>
        <position position="136"/>
    </location>
    <ligand>
        <name>Zn(2+)</name>
        <dbReference type="ChEBI" id="CHEBI:29105"/>
    </ligand>
</feature>
<feature type="region of interest" description="Disordered" evidence="4">
    <location>
        <begin position="33"/>
        <end position="52"/>
    </location>
</feature>
<dbReference type="Pfam" id="PF01215">
    <property type="entry name" value="COX5B"/>
    <property type="match status" value="1"/>
</dbReference>
<evidence type="ECO:0000313" key="6">
    <source>
        <dbReference type="EMBL" id="KZT39994.1"/>
    </source>
</evidence>
<dbReference type="PANTHER" id="PTHR10122:SF0">
    <property type="entry name" value="CYTOCHROME C OXIDASE SUBUNIT 5B, ISOFORM A-RELATED"/>
    <property type="match status" value="1"/>
</dbReference>
<evidence type="ECO:0000256" key="4">
    <source>
        <dbReference type="SAM" id="MobiDB-lite"/>
    </source>
</evidence>
<dbReference type="OrthoDB" id="10249250at2759"/>
<dbReference type="InterPro" id="IPR013087">
    <property type="entry name" value="Znf_C2H2_type"/>
</dbReference>
<feature type="binding site" evidence="3">
    <location>
        <position position="120"/>
    </location>
    <ligand>
        <name>Zn(2+)</name>
        <dbReference type="ChEBI" id="CHEBI:29105"/>
    </ligand>
</feature>
<reference evidence="6 7" key="1">
    <citation type="journal article" date="2016" name="Mol. Biol. Evol.">
        <title>Comparative Genomics of Early-Diverging Mushroom-Forming Fungi Provides Insights into the Origins of Lignocellulose Decay Capabilities.</title>
        <authorList>
            <person name="Nagy L.G."/>
            <person name="Riley R."/>
            <person name="Tritt A."/>
            <person name="Adam C."/>
            <person name="Daum C."/>
            <person name="Floudas D."/>
            <person name="Sun H."/>
            <person name="Yadav J.S."/>
            <person name="Pangilinan J."/>
            <person name="Larsson K.H."/>
            <person name="Matsuura K."/>
            <person name="Barry K."/>
            <person name="Labutti K."/>
            <person name="Kuo R."/>
            <person name="Ohm R.A."/>
            <person name="Bhattacharya S.S."/>
            <person name="Shirouzu T."/>
            <person name="Yoshinaga Y."/>
            <person name="Martin F.M."/>
            <person name="Grigoriev I.V."/>
            <person name="Hibbett D.S."/>
        </authorList>
    </citation>
    <scope>NUCLEOTIDE SEQUENCE [LARGE SCALE GENOMIC DNA]</scope>
    <source>
        <strain evidence="6 7">HHB10207 ss-3</strain>
    </source>
</reference>
<sequence>MQRLAPTLRSVLPRSSIPPRAISLSAARRFSSAPVRRSDDHGHAPQLFGPGAKAGAVPSDLEQATGLERLQLLGQIEGVDVFGEGPLEVTRLGTPSDPIVVPSLADERVVGCTGFPVDSHDTIWLALNTHKKVHRCPECGSAYSLGYEGGAHDHAHH</sequence>
<feature type="domain" description="C2H2-type" evidence="5">
    <location>
        <begin position="136"/>
        <end position="157"/>
    </location>
</feature>
<feature type="binding site" evidence="3">
    <location>
        <position position="112"/>
    </location>
    <ligand>
        <name>Zn(2+)</name>
        <dbReference type="ChEBI" id="CHEBI:29105"/>
    </ligand>
</feature>
<proteinExistence type="predicted"/>
<dbReference type="InterPro" id="IPR036972">
    <property type="entry name" value="Cyt_c_oxidase_su5b_sf"/>
</dbReference>
<dbReference type="CDD" id="cd00924">
    <property type="entry name" value="Cyt_c_Oxidase_Vb"/>
    <property type="match status" value="1"/>
</dbReference>
<protein>
    <submittedName>
        <fullName evidence="6">COX5B-domain-containing protein</fullName>
    </submittedName>
</protein>
<dbReference type="AlphaFoldDB" id="A0A166EVJ2"/>
<feature type="binding site" evidence="3">
    <location>
        <position position="139"/>
    </location>
    <ligand>
        <name>Zn(2+)</name>
        <dbReference type="ChEBI" id="CHEBI:29105"/>
    </ligand>
</feature>
<dbReference type="PROSITE" id="PS00028">
    <property type="entry name" value="ZINC_FINGER_C2H2_1"/>
    <property type="match status" value="1"/>
</dbReference>
<dbReference type="GO" id="GO:0006123">
    <property type="term" value="P:mitochondrial electron transport, cytochrome c to oxygen"/>
    <property type="evidence" value="ECO:0007669"/>
    <property type="project" value="InterPro"/>
</dbReference>
<dbReference type="PANTHER" id="PTHR10122">
    <property type="entry name" value="CYTOCHROME C OXIDASE SUBUNIT 5B, MITOCHONDRIAL"/>
    <property type="match status" value="1"/>
</dbReference>
<keyword evidence="2 3" id="KW-0862">Zinc</keyword>
<accession>A0A166EVJ2</accession>
<dbReference type="Proteomes" id="UP000076798">
    <property type="component" value="Unassembled WGS sequence"/>
</dbReference>
<dbReference type="GO" id="GO:0046872">
    <property type="term" value="F:metal ion binding"/>
    <property type="evidence" value="ECO:0007669"/>
    <property type="project" value="UniProtKB-KW"/>
</dbReference>
<organism evidence="6 7">
    <name type="scientific">Sistotremastrum suecicum HHB10207 ss-3</name>
    <dbReference type="NCBI Taxonomy" id="1314776"/>
    <lineage>
        <taxon>Eukaryota</taxon>
        <taxon>Fungi</taxon>
        <taxon>Dikarya</taxon>
        <taxon>Basidiomycota</taxon>
        <taxon>Agaricomycotina</taxon>
        <taxon>Agaricomycetes</taxon>
        <taxon>Sistotremastrales</taxon>
        <taxon>Sistotremastraceae</taxon>
        <taxon>Sistotremastrum</taxon>
    </lineage>
</organism>
<dbReference type="InterPro" id="IPR002124">
    <property type="entry name" value="Cyt_c_oxidase_su5b"/>
</dbReference>
<evidence type="ECO:0000313" key="7">
    <source>
        <dbReference type="Proteomes" id="UP000076798"/>
    </source>
</evidence>
<dbReference type="GO" id="GO:0045277">
    <property type="term" value="C:respiratory chain complex IV"/>
    <property type="evidence" value="ECO:0007669"/>
    <property type="project" value="InterPro"/>
</dbReference>
<name>A0A166EVJ2_9AGAM</name>
<dbReference type="PROSITE" id="PS51359">
    <property type="entry name" value="COX5B_2"/>
    <property type="match status" value="1"/>
</dbReference>
<dbReference type="SUPFAM" id="SSF57802">
    <property type="entry name" value="Rubredoxin-like"/>
    <property type="match status" value="1"/>
</dbReference>
<keyword evidence="7" id="KW-1185">Reference proteome</keyword>
<dbReference type="Gene3D" id="2.60.11.10">
    <property type="entry name" value="Cytochrome c oxidase, subunit Vb"/>
    <property type="match status" value="1"/>
</dbReference>
<evidence type="ECO:0000256" key="3">
    <source>
        <dbReference type="PIRSR" id="PIRSR602124-2"/>
    </source>
</evidence>